<proteinExistence type="predicted"/>
<feature type="non-terminal residue" evidence="2">
    <location>
        <position position="192"/>
    </location>
</feature>
<evidence type="ECO:0000256" key="1">
    <source>
        <dbReference type="SAM" id="MobiDB-lite"/>
    </source>
</evidence>
<sequence length="192" mass="20153">RMRTITNEQRLQFLAKARQKKSAPEAVVADPLSQLAVEDEAAKGGKRKRKSETGRVTVPIPNKGETSTAGGGVKEVQPSPKKHKGLPAPMGRTMGLLSGPAAPSGTLGGDDKDVPDAGDDLGVIPPSSSQTAPAATSGDASSLWDPLFNPMEFIERELNMVGDISRFTSASIEELQKKALGHGLKGLLLGYL</sequence>
<dbReference type="AlphaFoldDB" id="A0A392QHZ5"/>
<evidence type="ECO:0000313" key="2">
    <source>
        <dbReference type="EMBL" id="MCI23569.1"/>
    </source>
</evidence>
<dbReference type="EMBL" id="LXQA010136753">
    <property type="protein sequence ID" value="MCI23569.1"/>
    <property type="molecule type" value="Genomic_DNA"/>
</dbReference>
<protein>
    <submittedName>
        <fullName evidence="2">Uncharacterized protein</fullName>
    </submittedName>
</protein>
<feature type="non-terminal residue" evidence="2">
    <location>
        <position position="1"/>
    </location>
</feature>
<feature type="region of interest" description="Disordered" evidence="1">
    <location>
        <begin position="37"/>
        <end position="142"/>
    </location>
</feature>
<name>A0A392QHZ5_9FABA</name>
<accession>A0A392QHZ5</accession>
<keyword evidence="3" id="KW-1185">Reference proteome</keyword>
<feature type="compositionally biased region" description="Low complexity" evidence="1">
    <location>
        <begin position="120"/>
        <end position="137"/>
    </location>
</feature>
<reference evidence="2 3" key="1">
    <citation type="journal article" date="2018" name="Front. Plant Sci.">
        <title>Red Clover (Trifolium pratense) and Zigzag Clover (T. medium) - A Picture of Genomic Similarities and Differences.</title>
        <authorList>
            <person name="Dluhosova J."/>
            <person name="Istvanek J."/>
            <person name="Nedelnik J."/>
            <person name="Repkova J."/>
        </authorList>
    </citation>
    <scope>NUCLEOTIDE SEQUENCE [LARGE SCALE GENOMIC DNA]</scope>
    <source>
        <strain evidence="3">cv. 10/8</strain>
        <tissue evidence="2">Leaf</tissue>
    </source>
</reference>
<dbReference type="Proteomes" id="UP000265520">
    <property type="component" value="Unassembled WGS sequence"/>
</dbReference>
<organism evidence="2 3">
    <name type="scientific">Trifolium medium</name>
    <dbReference type="NCBI Taxonomy" id="97028"/>
    <lineage>
        <taxon>Eukaryota</taxon>
        <taxon>Viridiplantae</taxon>
        <taxon>Streptophyta</taxon>
        <taxon>Embryophyta</taxon>
        <taxon>Tracheophyta</taxon>
        <taxon>Spermatophyta</taxon>
        <taxon>Magnoliopsida</taxon>
        <taxon>eudicotyledons</taxon>
        <taxon>Gunneridae</taxon>
        <taxon>Pentapetalae</taxon>
        <taxon>rosids</taxon>
        <taxon>fabids</taxon>
        <taxon>Fabales</taxon>
        <taxon>Fabaceae</taxon>
        <taxon>Papilionoideae</taxon>
        <taxon>50 kb inversion clade</taxon>
        <taxon>NPAAA clade</taxon>
        <taxon>Hologalegina</taxon>
        <taxon>IRL clade</taxon>
        <taxon>Trifolieae</taxon>
        <taxon>Trifolium</taxon>
    </lineage>
</organism>
<comment type="caution">
    <text evidence="2">The sequence shown here is derived from an EMBL/GenBank/DDBJ whole genome shotgun (WGS) entry which is preliminary data.</text>
</comment>
<evidence type="ECO:0000313" key="3">
    <source>
        <dbReference type="Proteomes" id="UP000265520"/>
    </source>
</evidence>